<evidence type="ECO:0000313" key="3">
    <source>
        <dbReference type="Proteomes" id="UP000199315"/>
    </source>
</evidence>
<accession>A0A1D3TTS3</accession>
<feature type="chain" id="PRO_5038981819" evidence="1">
    <location>
        <begin position="23"/>
        <end position="45"/>
    </location>
</feature>
<keyword evidence="1" id="KW-0732">Signal</keyword>
<sequence length="45" mass="4988">MKKFKIVAVILMHIVAISFVSGCSSDTFVDSGYTGQKKAKNFYNI</sequence>
<feature type="signal peptide" evidence="1">
    <location>
        <begin position="1"/>
        <end position="22"/>
    </location>
</feature>
<dbReference type="EMBL" id="FMKA01000010">
    <property type="protein sequence ID" value="SCP97355.1"/>
    <property type="molecule type" value="Genomic_DNA"/>
</dbReference>
<evidence type="ECO:0000313" key="2">
    <source>
        <dbReference type="EMBL" id="SCP97355.1"/>
    </source>
</evidence>
<protein>
    <submittedName>
        <fullName evidence="2">Uncharacterized protein</fullName>
    </submittedName>
</protein>
<reference evidence="2 3" key="1">
    <citation type="submission" date="2016-09" db="EMBL/GenBank/DDBJ databases">
        <authorList>
            <person name="Capua I."/>
            <person name="De Benedictis P."/>
            <person name="Joannis T."/>
            <person name="Lombin L.H."/>
            <person name="Cattoli G."/>
        </authorList>
    </citation>
    <scope>NUCLEOTIDE SEQUENCE [LARGE SCALE GENOMIC DNA]</scope>
    <source>
        <strain evidence="2 3">GluBS11</strain>
    </source>
</reference>
<dbReference type="STRING" id="1619234.SAMN05421730_101022"/>
<gene>
    <name evidence="2" type="ORF">SAMN05421730_101022</name>
</gene>
<dbReference type="PROSITE" id="PS51257">
    <property type="entry name" value="PROKAR_LIPOPROTEIN"/>
    <property type="match status" value="1"/>
</dbReference>
<evidence type="ECO:0000256" key="1">
    <source>
        <dbReference type="SAM" id="SignalP"/>
    </source>
</evidence>
<name>A0A1D3TTS3_9FIRM</name>
<keyword evidence="3" id="KW-1185">Reference proteome</keyword>
<organism evidence="2 3">
    <name type="scientific">Anaerobium acetethylicum</name>
    <dbReference type="NCBI Taxonomy" id="1619234"/>
    <lineage>
        <taxon>Bacteria</taxon>
        <taxon>Bacillati</taxon>
        <taxon>Bacillota</taxon>
        <taxon>Clostridia</taxon>
        <taxon>Lachnospirales</taxon>
        <taxon>Lachnospiraceae</taxon>
        <taxon>Anaerobium</taxon>
    </lineage>
</organism>
<dbReference type="AlphaFoldDB" id="A0A1D3TTS3"/>
<proteinExistence type="predicted"/>
<dbReference type="Proteomes" id="UP000199315">
    <property type="component" value="Unassembled WGS sequence"/>
</dbReference>